<proteinExistence type="inferred from homology"/>
<protein>
    <recommendedName>
        <fullName evidence="2">site-specific DNA-methyltransferase (adenine-specific)</fullName>
        <ecNumber evidence="2">2.1.1.72</ecNumber>
    </recommendedName>
</protein>
<dbReference type="SUPFAM" id="SSF53335">
    <property type="entry name" value="S-adenosyl-L-methionine-dependent methyltransferases"/>
    <property type="match status" value="1"/>
</dbReference>
<comment type="similarity">
    <text evidence="1">Belongs to the N(4)/N(6)-methyltransferase family.</text>
</comment>
<dbReference type="Pfam" id="PF12950">
    <property type="entry name" value="TaqI_C"/>
    <property type="match status" value="1"/>
</dbReference>
<keyword evidence="5" id="KW-0949">S-adenosyl-L-methionine</keyword>
<dbReference type="Gene3D" id="3.40.50.150">
    <property type="entry name" value="Vaccinia Virus protein VP39"/>
    <property type="match status" value="1"/>
</dbReference>
<dbReference type="EMBL" id="AAAGZE010000027">
    <property type="protein sequence ID" value="EAC1532882.1"/>
    <property type="molecule type" value="Genomic_DNA"/>
</dbReference>
<evidence type="ECO:0000256" key="4">
    <source>
        <dbReference type="ARBA" id="ARBA00022679"/>
    </source>
</evidence>
<comment type="catalytic activity">
    <reaction evidence="7">
        <text>a 2'-deoxyadenosine in DNA + S-adenosyl-L-methionine = an N(6)-methyl-2'-deoxyadenosine in DNA + S-adenosyl-L-homocysteine + H(+)</text>
        <dbReference type="Rhea" id="RHEA:15197"/>
        <dbReference type="Rhea" id="RHEA-COMP:12418"/>
        <dbReference type="Rhea" id="RHEA-COMP:12419"/>
        <dbReference type="ChEBI" id="CHEBI:15378"/>
        <dbReference type="ChEBI" id="CHEBI:57856"/>
        <dbReference type="ChEBI" id="CHEBI:59789"/>
        <dbReference type="ChEBI" id="CHEBI:90615"/>
        <dbReference type="ChEBI" id="CHEBI:90616"/>
        <dbReference type="EC" id="2.1.1.72"/>
    </reaction>
</comment>
<dbReference type="GO" id="GO:0032259">
    <property type="term" value="P:methylation"/>
    <property type="evidence" value="ECO:0007669"/>
    <property type="project" value="UniProtKB-KW"/>
</dbReference>
<dbReference type="GO" id="GO:0009007">
    <property type="term" value="F:site-specific DNA-methyltransferase (adenine-specific) activity"/>
    <property type="evidence" value="ECO:0007669"/>
    <property type="project" value="UniProtKB-EC"/>
</dbReference>
<evidence type="ECO:0000313" key="9">
    <source>
        <dbReference type="Proteomes" id="UP000382540"/>
    </source>
</evidence>
<keyword evidence="3" id="KW-0489">Methyltransferase</keyword>
<dbReference type="PANTHER" id="PTHR33841:SF5">
    <property type="entry name" value="DNA METHYLASE (MODIFICATION METHYLASE) (METHYLTRANSFERASE)-RELATED"/>
    <property type="match status" value="1"/>
</dbReference>
<dbReference type="InterPro" id="IPR003356">
    <property type="entry name" value="DNA_methylase_A-5"/>
</dbReference>
<organism evidence="8 9">
    <name type="scientific">Escherichia coli</name>
    <dbReference type="NCBI Taxonomy" id="562"/>
    <lineage>
        <taxon>Bacteria</taxon>
        <taxon>Pseudomonadati</taxon>
        <taxon>Pseudomonadota</taxon>
        <taxon>Gammaproteobacteria</taxon>
        <taxon>Enterobacterales</taxon>
        <taxon>Enterobacteriaceae</taxon>
        <taxon>Escherichia</taxon>
    </lineage>
</organism>
<dbReference type="SUPFAM" id="SSF116734">
    <property type="entry name" value="DNA methylase specificity domain"/>
    <property type="match status" value="1"/>
</dbReference>
<dbReference type="PROSITE" id="PS00092">
    <property type="entry name" value="N6_MTASE"/>
    <property type="match status" value="1"/>
</dbReference>
<evidence type="ECO:0000256" key="2">
    <source>
        <dbReference type="ARBA" id="ARBA00011900"/>
    </source>
</evidence>
<dbReference type="PANTHER" id="PTHR33841">
    <property type="entry name" value="DNA METHYLTRANSFERASE YEEA-RELATED"/>
    <property type="match status" value="1"/>
</dbReference>
<evidence type="ECO:0000313" key="8">
    <source>
        <dbReference type="EMBL" id="EAC1532882.1"/>
    </source>
</evidence>
<dbReference type="InterPro" id="IPR029063">
    <property type="entry name" value="SAM-dependent_MTases_sf"/>
</dbReference>
<dbReference type="CDD" id="cd22231">
    <property type="entry name" value="RHH_NikR_HicB-like"/>
    <property type="match status" value="1"/>
</dbReference>
<dbReference type="InterPro" id="IPR023135">
    <property type="entry name" value="N6_DNA_MeTrfase_TaqI_C"/>
</dbReference>
<keyword evidence="4" id="KW-0808">Transferase</keyword>
<dbReference type="GO" id="GO:0003677">
    <property type="term" value="F:DNA binding"/>
    <property type="evidence" value="ECO:0007669"/>
    <property type="project" value="InterPro"/>
</dbReference>
<name>A0A3K0K3K2_ECOLX</name>
<evidence type="ECO:0000256" key="3">
    <source>
        <dbReference type="ARBA" id="ARBA00022603"/>
    </source>
</evidence>
<reference evidence="8 9" key="1">
    <citation type="submission" date="2018-10" db="EMBL/GenBank/DDBJ databases">
        <authorList>
            <consortium name="NARMS: The National Antimicrobial Resistance Monitoring System"/>
        </authorList>
    </citation>
    <scope>NUCLEOTIDE SEQUENCE [LARGE SCALE GENOMIC DNA]</scope>
    <source>
        <strain evidence="8 9">CVM N17EC1330</strain>
    </source>
</reference>
<dbReference type="PRINTS" id="PR00507">
    <property type="entry name" value="N12N6MTFRASE"/>
</dbReference>
<evidence type="ECO:0000256" key="6">
    <source>
        <dbReference type="ARBA" id="ARBA00022747"/>
    </source>
</evidence>
<dbReference type="Gene3D" id="3.90.220.10">
    <property type="entry name" value="Adenine-n6-DNA-methyltransferase Taqi, Chain A, domain 2"/>
    <property type="match status" value="1"/>
</dbReference>
<dbReference type="GO" id="GO:0008170">
    <property type="term" value="F:N-methyltransferase activity"/>
    <property type="evidence" value="ECO:0007669"/>
    <property type="project" value="InterPro"/>
</dbReference>
<evidence type="ECO:0000256" key="7">
    <source>
        <dbReference type="ARBA" id="ARBA00047942"/>
    </source>
</evidence>
<evidence type="ECO:0000256" key="5">
    <source>
        <dbReference type="ARBA" id="ARBA00022691"/>
    </source>
</evidence>
<evidence type="ECO:0000256" key="1">
    <source>
        <dbReference type="ARBA" id="ARBA00006594"/>
    </source>
</evidence>
<dbReference type="InterPro" id="IPR050953">
    <property type="entry name" value="N4_N6_ade-DNA_methylase"/>
</dbReference>
<keyword evidence="6" id="KW-0680">Restriction system</keyword>
<accession>A0A3K0K3K2</accession>
<comment type="caution">
    <text evidence="8">The sequence shown here is derived from an EMBL/GenBank/DDBJ whole genome shotgun (WGS) entry which is preliminary data.</text>
</comment>
<dbReference type="CDD" id="cd02440">
    <property type="entry name" value="AdoMet_MTases"/>
    <property type="match status" value="1"/>
</dbReference>
<dbReference type="InterPro" id="IPR002052">
    <property type="entry name" value="DNA_methylase_N6_adenine_CS"/>
</dbReference>
<sequence length="618" mass="70632">MGGETKKIQVSVTLPHKLVVELDRTGDGQSRSELIRELLEKSIKDADKKKKNGVVYTPQYLADYVAEKIISYSDLFKDKQNSEKIQVLDPACGDGILLKALECRLKKINITNVKFTGVDIDKNALIKARKPFGNDFFGVNTNALCPYNNDRINGWNLLKNKFNNKRGYDFIIANPPWGADTSSYKNLVNNNTYELLSGQYDTSDLFVELCISLLSDSGIAGFIIPDSLFSHDRFLLRKHLLNNAEILFIGRFGEKIFKDVNRACAILIFRKKTSSTFEDYEIDCFRLPVEERNNIINGTEVLSQVELKYRHKVLYSRFKKDSKHLFNLDIDSTLQSTYECISSHDHKFGDYLCNHRGVELSKKGKIVQCQFCRSWSPASKNEIIKCKNCGEKLVTKSTNEKVIIHKGYNYNCNPLIVGEDINRYKIDYNLWIDTSNTGINYKNPAIYEGEKIVVRKTGIGVSASIDYTSSYTNQVVYIFKLRSDFLGKIPLEFLLAILNSRAIFFFVSMSNGEIEWKSHPYLTQQQIINIPIPNLLKIPNNDLEIINNLSKRLRVFLEKSEKVPNDLDAELERMVAKIYGLDQAHYDAIFKVLDKAQELIAVKALKNIKISDIFVSKA</sequence>
<dbReference type="Pfam" id="PF02384">
    <property type="entry name" value="N6_Mtase"/>
    <property type="match status" value="1"/>
</dbReference>
<dbReference type="AlphaFoldDB" id="A0A3K0K3K2"/>
<dbReference type="EC" id="2.1.1.72" evidence="2"/>
<dbReference type="GO" id="GO:0009307">
    <property type="term" value="P:DNA restriction-modification system"/>
    <property type="evidence" value="ECO:0007669"/>
    <property type="project" value="UniProtKB-KW"/>
</dbReference>
<dbReference type="InterPro" id="IPR025931">
    <property type="entry name" value="TaqI_C"/>
</dbReference>
<dbReference type="RefSeq" id="WP_001523815.1">
    <property type="nucleotide sequence ID" value="NZ_BFIE01000010.1"/>
</dbReference>
<gene>
    <name evidence="8" type="ORF">D9J61_12735</name>
</gene>
<dbReference type="Proteomes" id="UP000382540">
    <property type="component" value="Unassembled WGS sequence"/>
</dbReference>